<dbReference type="PANTHER" id="PTHR33044">
    <property type="entry name" value="BIFUNCTIONAL INHIBITOR/LIPID-TRANSFER PROTEIN/SEED STORAGE 2S ALBUMIN SUPERFAMILY PROTEIN-RELATED"/>
    <property type="match status" value="1"/>
</dbReference>
<keyword evidence="3" id="KW-1015">Disulfide bond</keyword>
<name>A0A804JTC0_MUSAM</name>
<dbReference type="Pfam" id="PF14368">
    <property type="entry name" value="LTP_2"/>
    <property type="match status" value="1"/>
</dbReference>
<feature type="domain" description="Bifunctional inhibitor/plant lipid transfer protein/seed storage helical" evidence="5">
    <location>
        <begin position="47"/>
        <end position="124"/>
    </location>
</feature>
<dbReference type="InParanoid" id="A0A804JTC0"/>
<evidence type="ECO:0000313" key="7">
    <source>
        <dbReference type="EnsemblPlants" id="Ma07_p07710.1"/>
    </source>
</evidence>
<dbReference type="Gramene" id="Ma07_t07710.1">
    <property type="protein sequence ID" value="Ma07_p07710.1"/>
    <property type="gene ID" value="Ma07_g07710"/>
</dbReference>
<dbReference type="EMBL" id="HG996473">
    <property type="protein sequence ID" value="CAG1855923.1"/>
    <property type="molecule type" value="Genomic_DNA"/>
</dbReference>
<protein>
    <submittedName>
        <fullName evidence="6">(wild Malaysian banana) hypothetical protein</fullName>
    </submittedName>
</protein>
<evidence type="ECO:0000256" key="3">
    <source>
        <dbReference type="ARBA" id="ARBA00023157"/>
    </source>
</evidence>
<organism evidence="7 8">
    <name type="scientific">Musa acuminata subsp. malaccensis</name>
    <name type="common">Wild banana</name>
    <name type="synonym">Musa malaccensis</name>
    <dbReference type="NCBI Taxonomy" id="214687"/>
    <lineage>
        <taxon>Eukaryota</taxon>
        <taxon>Viridiplantae</taxon>
        <taxon>Streptophyta</taxon>
        <taxon>Embryophyta</taxon>
        <taxon>Tracheophyta</taxon>
        <taxon>Spermatophyta</taxon>
        <taxon>Magnoliopsida</taxon>
        <taxon>Liliopsida</taxon>
        <taxon>Zingiberales</taxon>
        <taxon>Musaceae</taxon>
        <taxon>Musa</taxon>
    </lineage>
</organism>
<reference evidence="6" key="1">
    <citation type="submission" date="2021-03" db="EMBL/GenBank/DDBJ databases">
        <authorList>
            <consortium name="Genoscope - CEA"/>
            <person name="William W."/>
        </authorList>
    </citation>
    <scope>NUCLEOTIDE SEQUENCE</scope>
    <source>
        <strain evidence="6">Doubled-haploid Pahang</strain>
    </source>
</reference>
<keyword evidence="8" id="KW-1185">Reference proteome</keyword>
<evidence type="ECO:0000313" key="8">
    <source>
        <dbReference type="Proteomes" id="UP000012960"/>
    </source>
</evidence>
<dbReference type="CDD" id="cd00010">
    <property type="entry name" value="AAI_LTSS"/>
    <property type="match status" value="1"/>
</dbReference>
<dbReference type="InterPro" id="IPR043325">
    <property type="entry name" value="LTSS"/>
</dbReference>
<dbReference type="InterPro" id="IPR036312">
    <property type="entry name" value="Bifun_inhib/LTP/seed_sf"/>
</dbReference>
<keyword evidence="4" id="KW-0325">Glycoprotein</keyword>
<dbReference type="SMART" id="SM00499">
    <property type="entry name" value="AAI"/>
    <property type="match status" value="1"/>
</dbReference>
<evidence type="ECO:0000259" key="5">
    <source>
        <dbReference type="SMART" id="SM00499"/>
    </source>
</evidence>
<dbReference type="InterPro" id="IPR016140">
    <property type="entry name" value="Bifunc_inhib/LTP/seed_store"/>
</dbReference>
<gene>
    <name evidence="6" type="ORF">GSMUA_47150.1</name>
</gene>
<dbReference type="Proteomes" id="UP000012960">
    <property type="component" value="Unplaced"/>
</dbReference>
<sequence>MGFELEDLDRPSDVLIILIQRAQVTLRRSDPLTSRHFRRANDVAKKVPVIGLALAPCLNYITGNTSTPSSTCCSQLASVVQSQPACLCSVLNGGASSLGVTNNQTRALALPGACKVQTLPVSECNSEHSINVHRHSCGRWTGKISDSITDDSGNTVNARQSRAGDPIHTSSSNTRFYCYYCVGFFRVKSRAVEVIYMLTSVHSSNV</sequence>
<dbReference type="EnsemblPlants" id="Ma07_t07710.1">
    <property type="protein sequence ID" value="Ma07_p07710.1"/>
    <property type="gene ID" value="Ma07_g07710"/>
</dbReference>
<evidence type="ECO:0000313" key="6">
    <source>
        <dbReference type="EMBL" id="CAG1855923.1"/>
    </source>
</evidence>
<keyword evidence="2" id="KW-0732">Signal</keyword>
<dbReference type="SUPFAM" id="SSF47699">
    <property type="entry name" value="Bifunctional inhibitor/lipid-transfer protein/seed storage 2S albumin"/>
    <property type="match status" value="1"/>
</dbReference>
<dbReference type="Gene3D" id="1.10.110.10">
    <property type="entry name" value="Plant lipid-transfer and hydrophobic proteins"/>
    <property type="match status" value="1"/>
</dbReference>
<evidence type="ECO:0000256" key="4">
    <source>
        <dbReference type="ARBA" id="ARBA00023180"/>
    </source>
</evidence>
<proteinExistence type="inferred from homology"/>
<reference evidence="7" key="2">
    <citation type="submission" date="2021-05" db="UniProtKB">
        <authorList>
            <consortium name="EnsemblPlants"/>
        </authorList>
    </citation>
    <scope>IDENTIFICATION</scope>
    <source>
        <strain evidence="7">subsp. malaccensis</strain>
    </source>
</reference>
<evidence type="ECO:0000256" key="2">
    <source>
        <dbReference type="ARBA" id="ARBA00022729"/>
    </source>
</evidence>
<accession>A0A804JTC0</accession>
<evidence type="ECO:0000256" key="1">
    <source>
        <dbReference type="ARBA" id="ARBA00009748"/>
    </source>
</evidence>
<comment type="similarity">
    <text evidence="1">Belongs to the plant LTP family.</text>
</comment>
<dbReference type="AlphaFoldDB" id="A0A804JTC0"/>